<comment type="caution">
    <text evidence="3">The sequence shown here is derived from an EMBL/GenBank/DDBJ whole genome shotgun (WGS) entry which is preliminary data.</text>
</comment>
<dbReference type="InterPro" id="IPR042099">
    <property type="entry name" value="ANL_N_sf"/>
</dbReference>
<dbReference type="SUPFAM" id="SSF56801">
    <property type="entry name" value="Acetyl-CoA synthetase-like"/>
    <property type="match status" value="1"/>
</dbReference>
<keyword evidence="4" id="KW-1185">Reference proteome</keyword>
<dbReference type="PANTHER" id="PTHR43767:SF12">
    <property type="entry name" value="AMP-DEPENDENT SYNTHETASE AND LIGASE"/>
    <property type="match status" value="1"/>
</dbReference>
<dbReference type="RefSeq" id="WP_136534029.1">
    <property type="nucleotide sequence ID" value="NZ_STGY01000029.1"/>
</dbReference>
<dbReference type="Proteomes" id="UP000308760">
    <property type="component" value="Unassembled WGS sequence"/>
</dbReference>
<feature type="domain" description="AMP-binding enzyme C-terminal" evidence="2">
    <location>
        <begin position="441"/>
        <end position="516"/>
    </location>
</feature>
<dbReference type="InterPro" id="IPR045851">
    <property type="entry name" value="AMP-bd_C_sf"/>
</dbReference>
<dbReference type="Gene3D" id="3.30.300.30">
    <property type="match status" value="1"/>
</dbReference>
<name>A0A4S8QN77_9ACTN</name>
<dbReference type="OrthoDB" id="9803968at2"/>
<gene>
    <name evidence="3" type="ORF">FAB82_08095</name>
</gene>
<dbReference type="Pfam" id="PF13193">
    <property type="entry name" value="AMP-binding_C"/>
    <property type="match status" value="1"/>
</dbReference>
<evidence type="ECO:0000259" key="1">
    <source>
        <dbReference type="Pfam" id="PF00501"/>
    </source>
</evidence>
<dbReference type="InterPro" id="IPR000873">
    <property type="entry name" value="AMP-dep_synth/lig_dom"/>
</dbReference>
<dbReference type="Pfam" id="PF00501">
    <property type="entry name" value="AMP-binding"/>
    <property type="match status" value="1"/>
</dbReference>
<dbReference type="PANTHER" id="PTHR43767">
    <property type="entry name" value="LONG-CHAIN-FATTY-ACID--COA LIGASE"/>
    <property type="match status" value="1"/>
</dbReference>
<evidence type="ECO:0000313" key="4">
    <source>
        <dbReference type="Proteomes" id="UP000308760"/>
    </source>
</evidence>
<reference evidence="3 4" key="2">
    <citation type="submission" date="2019-05" db="EMBL/GenBank/DDBJ databases">
        <title>Glycomyces buryatensis sp. nov.</title>
        <authorList>
            <person name="Nikitina E."/>
        </authorList>
    </citation>
    <scope>NUCLEOTIDE SEQUENCE [LARGE SCALE GENOMIC DNA]</scope>
    <source>
        <strain evidence="3 4">18</strain>
    </source>
</reference>
<accession>A0A4S8QN77</accession>
<organism evidence="3 4">
    <name type="scientific">Glycomyces buryatensis</name>
    <dbReference type="NCBI Taxonomy" id="2570927"/>
    <lineage>
        <taxon>Bacteria</taxon>
        <taxon>Bacillati</taxon>
        <taxon>Actinomycetota</taxon>
        <taxon>Actinomycetes</taxon>
        <taxon>Glycomycetales</taxon>
        <taxon>Glycomycetaceae</taxon>
        <taxon>Glycomyces</taxon>
    </lineage>
</organism>
<feature type="domain" description="AMP-dependent synthetase/ligase" evidence="1">
    <location>
        <begin position="24"/>
        <end position="391"/>
    </location>
</feature>
<dbReference type="PROSITE" id="PS00455">
    <property type="entry name" value="AMP_BINDING"/>
    <property type="match status" value="1"/>
</dbReference>
<sequence>MTHSSDPAVHGPGHGTLSIASILAESARLHADRPALHFMGHTIPYRALWDQTRDYAGALAARGIGPGSRVAMLVPNVPDFPRVYYAALALGAVVVPIHLLFKAEEIEFVLRDSEADLLVAAAPMLAEAARAAAKAGVPLVTVLVPDGTEIGGAPVPRLEDEAAAATPIVRHVPVNPLDAATIMYTSGTTGTPKGAVGSHLAMVEQVHCAIIDAFDTRVDDVIYGGLPFFHSFGQMAVLNLAFRRGCSIILLPKFDPDEALALLVRHQATVFTAVPTNFAGMVEAARRSGERPPLRYAISGGAALPVALLEAFGEAYGAPIHEGYGLTETSPAATFNYCSEPIRPGTVGRPFWGIDVAVADAETDDRIEILDDPDALGEIVVRGHNLMKGYLGRPEATADAVIDGWFRTGDLGRVDAEGIVTIIDRKKDMIIRNGYNVYPTEVEAVLTRHPAVSIAAVFGVPHEVHGQEVHAAIVPAAGRNPDVQELVAFMKEKVAAFKYPRVVHVLANLPFGPSGKVLKRELVKRFGA</sequence>
<dbReference type="InterPro" id="IPR025110">
    <property type="entry name" value="AMP-bd_C"/>
</dbReference>
<dbReference type="EMBL" id="STGY01000029">
    <property type="protein sequence ID" value="THV42184.1"/>
    <property type="molecule type" value="Genomic_DNA"/>
</dbReference>
<proteinExistence type="predicted"/>
<dbReference type="AlphaFoldDB" id="A0A4S8QN77"/>
<keyword evidence="3" id="KW-0436">Ligase</keyword>
<dbReference type="InterPro" id="IPR020845">
    <property type="entry name" value="AMP-binding_CS"/>
</dbReference>
<reference evidence="4" key="1">
    <citation type="submission" date="2019-04" db="EMBL/GenBank/DDBJ databases">
        <title>Nocardioides xinjiangensis sp. nov.</title>
        <authorList>
            <person name="Liu S."/>
        </authorList>
    </citation>
    <scope>NUCLEOTIDE SEQUENCE [LARGE SCALE GENOMIC DNA]</scope>
    <source>
        <strain evidence="4">18</strain>
    </source>
</reference>
<dbReference type="InterPro" id="IPR050237">
    <property type="entry name" value="ATP-dep_AMP-bd_enzyme"/>
</dbReference>
<protein>
    <submittedName>
        <fullName evidence="3">Long-chain fatty acid--CoA ligase</fullName>
    </submittedName>
</protein>
<dbReference type="GO" id="GO:0016877">
    <property type="term" value="F:ligase activity, forming carbon-sulfur bonds"/>
    <property type="evidence" value="ECO:0007669"/>
    <property type="project" value="UniProtKB-ARBA"/>
</dbReference>
<evidence type="ECO:0000313" key="3">
    <source>
        <dbReference type="EMBL" id="THV42184.1"/>
    </source>
</evidence>
<dbReference type="Gene3D" id="3.40.50.12780">
    <property type="entry name" value="N-terminal domain of ligase-like"/>
    <property type="match status" value="1"/>
</dbReference>
<evidence type="ECO:0000259" key="2">
    <source>
        <dbReference type="Pfam" id="PF13193"/>
    </source>
</evidence>